<organism evidence="7 8">
    <name type="scientific">Apiotrichum porosum</name>
    <dbReference type="NCBI Taxonomy" id="105984"/>
    <lineage>
        <taxon>Eukaryota</taxon>
        <taxon>Fungi</taxon>
        <taxon>Dikarya</taxon>
        <taxon>Basidiomycota</taxon>
        <taxon>Agaricomycotina</taxon>
        <taxon>Tremellomycetes</taxon>
        <taxon>Trichosporonales</taxon>
        <taxon>Trichosporonaceae</taxon>
        <taxon>Apiotrichum</taxon>
    </lineage>
</organism>
<protein>
    <submittedName>
        <fullName evidence="7">Nuclear control of ATPase protein 2</fullName>
    </submittedName>
</protein>
<dbReference type="EMBL" id="RSCE01000009">
    <property type="protein sequence ID" value="RSH79789.1"/>
    <property type="molecule type" value="Genomic_DNA"/>
</dbReference>
<keyword evidence="4" id="KW-0496">Mitochondrion</keyword>
<feature type="transmembrane region" description="Helical" evidence="6">
    <location>
        <begin position="489"/>
        <end position="516"/>
    </location>
</feature>
<evidence type="ECO:0000256" key="1">
    <source>
        <dbReference type="ARBA" id="ARBA00004225"/>
    </source>
</evidence>
<dbReference type="Proteomes" id="UP000279236">
    <property type="component" value="Unassembled WGS sequence"/>
</dbReference>
<dbReference type="RefSeq" id="XP_028474898.1">
    <property type="nucleotide sequence ID" value="XM_028624730.1"/>
</dbReference>
<proteinExistence type="predicted"/>
<dbReference type="PANTHER" id="PTHR28234:SF1">
    <property type="entry name" value="NUCLEAR CONTROL OF ATPASE PROTEIN 2"/>
    <property type="match status" value="1"/>
</dbReference>
<comment type="subcellular location">
    <subcellularLocation>
        <location evidence="1">Mitochondrion membrane</location>
        <topology evidence="1">Multi-pass membrane protein</topology>
    </subcellularLocation>
</comment>
<keyword evidence="8" id="KW-1185">Reference proteome</keyword>
<evidence type="ECO:0000256" key="5">
    <source>
        <dbReference type="ARBA" id="ARBA00023136"/>
    </source>
</evidence>
<keyword evidence="5 6" id="KW-0472">Membrane</keyword>
<name>A0A427XLI3_9TREE</name>
<evidence type="ECO:0000256" key="6">
    <source>
        <dbReference type="SAM" id="Phobius"/>
    </source>
</evidence>
<comment type="caution">
    <text evidence="7">The sequence shown here is derived from an EMBL/GenBank/DDBJ whole genome shotgun (WGS) entry which is preliminary data.</text>
</comment>
<evidence type="ECO:0000256" key="4">
    <source>
        <dbReference type="ARBA" id="ARBA00023128"/>
    </source>
</evidence>
<dbReference type="OrthoDB" id="413313at2759"/>
<dbReference type="InterPro" id="IPR013946">
    <property type="entry name" value="NCA2-like"/>
</dbReference>
<keyword evidence="2 6" id="KW-0812">Transmembrane</keyword>
<dbReference type="GO" id="GO:0005741">
    <property type="term" value="C:mitochondrial outer membrane"/>
    <property type="evidence" value="ECO:0007669"/>
    <property type="project" value="TreeGrafter"/>
</dbReference>
<keyword evidence="3 6" id="KW-1133">Transmembrane helix</keyword>
<sequence>MSFFSSPPPSYAQEQLQAHLGQLTTLPVVVPVAALETTTDVVPSRASDRLQHALAQLTAGKPPSLDKLADILDSVQRADDEVEVSEITVLDREAQAEVVTRAVSLIWAHTMQTFVDGALQLEDDRAWWDYAISSRTGTVVYLVQTLPYRVFLAAADKIQPGTFTEKLHSLHWPSRGSLFKSLHGANASISQQVMKFASPLQLTRREMLTNIGTLTKARDAAAVRVGILASQGPRWGSLEMSAAVSPTDLSDEAKRVYSVLCDVLDAQDQGLLTTKPGKVQSVGARRRVKGEVTPAALLQLIDGSLPRAEGIVKSTLNEFGRPSKFTRLWFPLLFLPPAIYIAANSVVKNKEWLKEQVSNARETVKGFFVQWVWEPLEEIANTMRGGGKGLDVSPETVKTDQESLERMVMDLGRDYYHLSGSQLEQLKKQVASGDMSSVLKVYENEMQSPIKNALTGNLIRTLLIQVQKTKTDLSLSLESLDQLLRSQQLTFAFVGVAPSVLLLWGAWGWVSSLWTGENRGKSRRRRYFHGMRNVERLLLTAPEDEARMSDKDRGLIIVSVSGLRTWATGISSARREAFLDDLRMVEDPGLARDDKLRVVERMWRCWGMDGRKVVV</sequence>
<dbReference type="Pfam" id="PF08637">
    <property type="entry name" value="NCA2"/>
    <property type="match status" value="1"/>
</dbReference>
<dbReference type="PANTHER" id="PTHR28234">
    <property type="entry name" value="NUCLEAR CONTROL OF ATPASE PROTEIN 2"/>
    <property type="match status" value="1"/>
</dbReference>
<evidence type="ECO:0000313" key="8">
    <source>
        <dbReference type="Proteomes" id="UP000279236"/>
    </source>
</evidence>
<dbReference type="AlphaFoldDB" id="A0A427XLI3"/>
<gene>
    <name evidence="7" type="primary">NCA2</name>
    <name evidence="7" type="ORF">EHS24_009448</name>
</gene>
<accession>A0A427XLI3</accession>
<evidence type="ECO:0000313" key="7">
    <source>
        <dbReference type="EMBL" id="RSH79789.1"/>
    </source>
</evidence>
<reference evidence="7 8" key="1">
    <citation type="submission" date="2018-11" db="EMBL/GenBank/DDBJ databases">
        <title>Genome sequence of Apiotrichum porosum DSM 27194.</title>
        <authorList>
            <person name="Aliyu H."/>
            <person name="Gorte O."/>
            <person name="Ochsenreither K."/>
        </authorList>
    </citation>
    <scope>NUCLEOTIDE SEQUENCE [LARGE SCALE GENOMIC DNA]</scope>
    <source>
        <strain evidence="7 8">DSM 27194</strain>
    </source>
</reference>
<evidence type="ECO:0000256" key="2">
    <source>
        <dbReference type="ARBA" id="ARBA00022692"/>
    </source>
</evidence>
<dbReference type="STRING" id="105984.A0A427XLI3"/>
<evidence type="ECO:0000256" key="3">
    <source>
        <dbReference type="ARBA" id="ARBA00022989"/>
    </source>
</evidence>
<dbReference type="GeneID" id="39593991"/>